<evidence type="ECO:0000313" key="2">
    <source>
        <dbReference type="EMBL" id="ERN04806.1"/>
    </source>
</evidence>
<dbReference type="EMBL" id="KI394169">
    <property type="protein sequence ID" value="ERN04806.1"/>
    <property type="molecule type" value="Genomic_DNA"/>
</dbReference>
<proteinExistence type="predicted"/>
<dbReference type="Gramene" id="ERN04806">
    <property type="protein sequence ID" value="ERN04806"/>
    <property type="gene ID" value="AMTR_s00140p00109860"/>
</dbReference>
<name>W1PB29_AMBTC</name>
<gene>
    <name evidence="2" type="ORF">AMTR_s00140p00109860</name>
</gene>
<dbReference type="Proteomes" id="UP000017836">
    <property type="component" value="Unassembled WGS sequence"/>
</dbReference>
<organism evidence="2 3">
    <name type="scientific">Amborella trichopoda</name>
    <dbReference type="NCBI Taxonomy" id="13333"/>
    <lineage>
        <taxon>Eukaryota</taxon>
        <taxon>Viridiplantae</taxon>
        <taxon>Streptophyta</taxon>
        <taxon>Embryophyta</taxon>
        <taxon>Tracheophyta</taxon>
        <taxon>Spermatophyta</taxon>
        <taxon>Magnoliopsida</taxon>
        <taxon>Amborellales</taxon>
        <taxon>Amborellaceae</taxon>
        <taxon>Amborella</taxon>
    </lineage>
</organism>
<dbReference type="AlphaFoldDB" id="W1PB29"/>
<accession>W1PB29</accession>
<protein>
    <submittedName>
        <fullName evidence="2">Uncharacterized protein</fullName>
    </submittedName>
</protein>
<reference evidence="3" key="1">
    <citation type="journal article" date="2013" name="Science">
        <title>The Amborella genome and the evolution of flowering plants.</title>
        <authorList>
            <consortium name="Amborella Genome Project"/>
        </authorList>
    </citation>
    <scope>NUCLEOTIDE SEQUENCE [LARGE SCALE GENOMIC DNA]</scope>
</reference>
<keyword evidence="3" id="KW-1185">Reference proteome</keyword>
<evidence type="ECO:0000256" key="1">
    <source>
        <dbReference type="SAM" id="MobiDB-lite"/>
    </source>
</evidence>
<feature type="region of interest" description="Disordered" evidence="1">
    <location>
        <begin position="162"/>
        <end position="185"/>
    </location>
</feature>
<evidence type="ECO:0000313" key="3">
    <source>
        <dbReference type="Proteomes" id="UP000017836"/>
    </source>
</evidence>
<feature type="compositionally biased region" description="Polar residues" evidence="1">
    <location>
        <begin position="162"/>
        <end position="180"/>
    </location>
</feature>
<dbReference type="HOGENOM" id="CLU_1172080_0_0_1"/>
<sequence length="237" mass="26582">MGLGVNSSYSPDFVHQGHNPLRMKLDAQGSYLDKLTSKNNIGIDHKFHGASSPEASSCIVEVSGINVDKLLSDSKVNESSQHHWVHNRLKPLDPILQPMPMVSKDHMEYNQLKILQPLVISKEDQYSDSNNDNGLWWSILASESPTSAQESANNVINSRENGYSQSLHHNHPSPNENSQGLHLEPRGEPSLHYFDIYSEVHSSLIRNPASYMEGPSLEDFRDTSAFPLGRNFLYYLG</sequence>